<name>A0A098S7V1_9BACT</name>
<accession>A0A098S7V1</accession>
<dbReference type="STRING" id="1524460.IX84_13195"/>
<organism evidence="3 4">
    <name type="scientific">Phaeodactylibacter xiamenensis</name>
    <dbReference type="NCBI Taxonomy" id="1524460"/>
    <lineage>
        <taxon>Bacteria</taxon>
        <taxon>Pseudomonadati</taxon>
        <taxon>Bacteroidota</taxon>
        <taxon>Saprospiria</taxon>
        <taxon>Saprospirales</taxon>
        <taxon>Haliscomenobacteraceae</taxon>
        <taxon>Phaeodactylibacter</taxon>
    </lineage>
</organism>
<dbReference type="Gene3D" id="1.50.10.140">
    <property type="match status" value="1"/>
</dbReference>
<dbReference type="AlphaFoldDB" id="A0A098S7V1"/>
<keyword evidence="4" id="KW-1185">Reference proteome</keyword>
<feature type="domain" description="Glycoamylase-like" evidence="2">
    <location>
        <begin position="436"/>
        <end position="649"/>
    </location>
</feature>
<evidence type="ECO:0000259" key="2">
    <source>
        <dbReference type="Pfam" id="PF10091"/>
    </source>
</evidence>
<dbReference type="Pfam" id="PF10091">
    <property type="entry name" value="Glycoamylase"/>
    <property type="match status" value="1"/>
</dbReference>
<dbReference type="EMBL" id="JPOS01000033">
    <property type="protein sequence ID" value="KGE87728.1"/>
    <property type="molecule type" value="Genomic_DNA"/>
</dbReference>
<reference evidence="3 4" key="1">
    <citation type="journal article" date="2014" name="Int. J. Syst. Evol. Microbiol.">
        <title>Phaeodactylibacter xiamenensis gen. nov., sp. nov., a member of the family Saprospiraceae isolated from the marine alga Phaeodactylum tricornutum.</title>
        <authorList>
            <person name="Chen Z.Jr."/>
            <person name="Lei X."/>
            <person name="Lai Q."/>
            <person name="Li Y."/>
            <person name="Zhang B."/>
            <person name="Zhang J."/>
            <person name="Zhang H."/>
            <person name="Yang L."/>
            <person name="Zheng W."/>
            <person name="Tian Y."/>
            <person name="Yu Z."/>
            <person name="Xu H.Jr."/>
            <person name="Zheng T."/>
        </authorList>
    </citation>
    <scope>NUCLEOTIDE SEQUENCE [LARGE SCALE GENOMIC DNA]</scope>
    <source>
        <strain evidence="3 4">KD52</strain>
    </source>
</reference>
<dbReference type="InterPro" id="IPR019282">
    <property type="entry name" value="Glycoamylase-like_cons_dom"/>
</dbReference>
<gene>
    <name evidence="3" type="ORF">IX84_13195</name>
</gene>
<sequence>MPLTNRLLPFLALLLFASLCFLSCEEEEDPSGMGMERLTITFVRLGSQNISDMSTVDGDGDLTMRFSSPVEVTSNDLFQIYADGVLLEDTESWNSLDERLTIQLEEDWVEGQTYTLQTRTPITSPGLEPLEAFSISFTIGLGALSVEALTSDTVAFALDGESLNDEIPVAGPFTITFSHALSMSPEELGGQMAIEGPEAVDFTVSAQNDSVFQLQFAQPLADFTTYQLSVSPSLGAVAGRDFTGLDLTFYTGASAELDFPLLSDEDLMTKVQEQTFRYFWDFGHPVSGMARERNTSLNTVTSGGSGFGLMAMIVAVEREFITLSEAVGRWEQVVGFLENADRFHGAWAHWMDGETGAARPFSALDNGGDLVETAFLVQGLLTVREYLKQEVPGQTDLIDRITVLWEGVEWDWYTKGQDQALYWHWSPDHEFEINLPIRGHNETQMTYILAAASPTYPIEPSVYHSGYARGGAMVNGDSFYGVTLPLGNSDFGGPLFFTHYSYLGLDPRNLEDDYANYWTQNINHSLINHLYCANNPRRFFGYSEQCWGLTASDSFNGYTAHSPTNDRGVITPTAALSSIVFTPEESMAALRHFYYDLGDRLWGEYGFYDAFHPGENWVADSYLAIDQGPIICMMENYRTGLLWELFMSAPEVQQGLDALDFTY</sequence>
<feature type="chain" id="PRO_5001947982" description="Glycoamylase-like domain-containing protein" evidence="1">
    <location>
        <begin position="23"/>
        <end position="663"/>
    </location>
</feature>
<evidence type="ECO:0000256" key="1">
    <source>
        <dbReference type="SAM" id="SignalP"/>
    </source>
</evidence>
<keyword evidence="1" id="KW-0732">Signal</keyword>
<proteinExistence type="predicted"/>
<feature type="signal peptide" evidence="1">
    <location>
        <begin position="1"/>
        <end position="22"/>
    </location>
</feature>
<dbReference type="RefSeq" id="WP_044221046.1">
    <property type="nucleotide sequence ID" value="NZ_JBKAGJ010000023.1"/>
</dbReference>
<evidence type="ECO:0000313" key="3">
    <source>
        <dbReference type="EMBL" id="KGE87728.1"/>
    </source>
</evidence>
<comment type="caution">
    <text evidence="3">The sequence shown here is derived from an EMBL/GenBank/DDBJ whole genome shotgun (WGS) entry which is preliminary data.</text>
</comment>
<protein>
    <recommendedName>
        <fullName evidence="2">Glycoamylase-like domain-containing protein</fullName>
    </recommendedName>
</protein>
<evidence type="ECO:0000313" key="4">
    <source>
        <dbReference type="Proteomes" id="UP000029736"/>
    </source>
</evidence>
<dbReference type="Proteomes" id="UP000029736">
    <property type="component" value="Unassembled WGS sequence"/>
</dbReference>